<evidence type="ECO:0000256" key="1">
    <source>
        <dbReference type="SAM" id="MobiDB-lite"/>
    </source>
</evidence>
<dbReference type="Proteomes" id="UP001596972">
    <property type="component" value="Unassembled WGS sequence"/>
</dbReference>
<dbReference type="RefSeq" id="WP_378297670.1">
    <property type="nucleotide sequence ID" value="NZ_JBHTJA010000013.1"/>
</dbReference>
<dbReference type="EMBL" id="JBHTJA010000013">
    <property type="protein sequence ID" value="MFD0900669.1"/>
    <property type="molecule type" value="Genomic_DNA"/>
</dbReference>
<keyword evidence="4" id="KW-1185">Reference proteome</keyword>
<evidence type="ECO:0000313" key="3">
    <source>
        <dbReference type="EMBL" id="MFD0900669.1"/>
    </source>
</evidence>
<evidence type="ECO:0000313" key="4">
    <source>
        <dbReference type="Proteomes" id="UP001596972"/>
    </source>
</evidence>
<name>A0ABW3EMC1_9ACTN</name>
<keyword evidence="2" id="KW-0472">Membrane</keyword>
<reference evidence="4" key="1">
    <citation type="journal article" date="2019" name="Int. J. Syst. Evol. Microbiol.">
        <title>The Global Catalogue of Microorganisms (GCM) 10K type strain sequencing project: providing services to taxonomists for standard genome sequencing and annotation.</title>
        <authorList>
            <consortium name="The Broad Institute Genomics Platform"/>
            <consortium name="The Broad Institute Genome Sequencing Center for Infectious Disease"/>
            <person name="Wu L."/>
            <person name="Ma J."/>
        </authorList>
    </citation>
    <scope>NUCLEOTIDE SEQUENCE [LARGE SCALE GENOMIC DNA]</scope>
    <source>
        <strain evidence="4">JCM 31202</strain>
    </source>
</reference>
<feature type="region of interest" description="Disordered" evidence="1">
    <location>
        <begin position="1"/>
        <end position="32"/>
    </location>
</feature>
<keyword evidence="2" id="KW-0812">Transmembrane</keyword>
<feature type="compositionally biased region" description="Basic and acidic residues" evidence="1">
    <location>
        <begin position="7"/>
        <end position="25"/>
    </location>
</feature>
<keyword evidence="2" id="KW-1133">Transmembrane helix</keyword>
<proteinExistence type="predicted"/>
<feature type="transmembrane region" description="Helical" evidence="2">
    <location>
        <begin position="53"/>
        <end position="74"/>
    </location>
</feature>
<protein>
    <submittedName>
        <fullName evidence="3">Uncharacterized protein</fullName>
    </submittedName>
</protein>
<gene>
    <name evidence="3" type="ORF">ACFQ11_09735</name>
</gene>
<evidence type="ECO:0000256" key="2">
    <source>
        <dbReference type="SAM" id="Phobius"/>
    </source>
</evidence>
<organism evidence="3 4">
    <name type="scientific">Actinomadura sediminis</name>
    <dbReference type="NCBI Taxonomy" id="1038904"/>
    <lineage>
        <taxon>Bacteria</taxon>
        <taxon>Bacillati</taxon>
        <taxon>Actinomycetota</taxon>
        <taxon>Actinomycetes</taxon>
        <taxon>Streptosporangiales</taxon>
        <taxon>Thermomonosporaceae</taxon>
        <taxon>Actinomadura</taxon>
    </lineage>
</organism>
<feature type="transmembrane region" description="Helical" evidence="2">
    <location>
        <begin position="80"/>
        <end position="104"/>
    </location>
</feature>
<comment type="caution">
    <text evidence="3">The sequence shown here is derived from an EMBL/GenBank/DDBJ whole genome shotgun (WGS) entry which is preliminary data.</text>
</comment>
<sequence length="233" mass="24697">MDGTDADPARNDTARDDTARDDTGDTGRTAGTAAGADADGVFAVRDRTGWRGVWRALALAILFLASVGFASGGVVRGLGFGSAVFVVLGAAGVVLFGWGLLVALGELTARRPVLEFDAAGVRRPARWPLPKRAARTLPWDDVAAMAAIRRGVTGARGGVRDHLVFLPTPELAELARTAERPALVALTLRDVPATAAAEPWAFSVEPGWDASLAEVVKQARRRRRIPVIDRRTK</sequence>
<accession>A0ABW3EMC1</accession>